<dbReference type="PANTHER" id="PTHR24118:SF99">
    <property type="entry name" value="POTE ANKYRIN DOMAIN FAMILY MEMBER 3C-RELATED"/>
    <property type="match status" value="1"/>
</dbReference>
<dbReference type="SUPFAM" id="SSF48403">
    <property type="entry name" value="Ankyrin repeat"/>
    <property type="match status" value="1"/>
</dbReference>
<evidence type="ECO:0000313" key="4">
    <source>
        <dbReference type="Proteomes" id="UP000237872"/>
    </source>
</evidence>
<reference evidence="3 4" key="1">
    <citation type="submission" date="2016-08" db="EMBL/GenBank/DDBJ databases">
        <authorList>
            <person name="Seilhamer J.J."/>
        </authorList>
    </citation>
    <scope>NUCLEOTIDE SEQUENCE [LARGE SCALE GENOMIC DNA]</scope>
    <source>
        <strain evidence="3 4">CFBP4690</strain>
    </source>
</reference>
<gene>
    <name evidence="3" type="ORF">XcodCFBP4690_02450</name>
</gene>
<dbReference type="SMART" id="SM00248">
    <property type="entry name" value="ANK"/>
    <property type="match status" value="8"/>
</dbReference>
<dbReference type="SUPFAM" id="SSF160631">
    <property type="entry name" value="SMI1/KNR4-like"/>
    <property type="match status" value="1"/>
</dbReference>
<keyword evidence="1" id="KW-0040">ANK repeat</keyword>
<evidence type="ECO:0008006" key="5">
    <source>
        <dbReference type="Google" id="ProtNLM"/>
    </source>
</evidence>
<evidence type="ECO:0000256" key="2">
    <source>
        <dbReference type="SAM" id="MobiDB-lite"/>
    </source>
</evidence>
<sequence length="792" mass="88456">MPACRQSAIAARSGLPSAGNILHDQRCRHPQASSRAAAMHRPLADSCRPSHYPDQRQQPHYAAFRKEPPLSKLTRRQFLEAGLMTLATAGMLGACTTQDTTMQTRWTHWQAQWRWMEAIARKRHWQVTPLLIAPPATERQLLALEERHRLSVPTQLRRVLRELSADVTFGWHIPSHLHAMEQQDMPSMSVNRDAVWSLTHIDTMALPIFLEWKRDLASRDLSEAPNRPEMWENQFAFYNLINGDWLTIDTGHPDPTRQPVRYFSHELEMLHGLALAPDFFTFIDQISALGLAGTEWASWMRFGKRREEDRFYLDASSDGAKTWLAWLQRDPAQHGPDTPPLPIVERSIADRALLDAARANALDDVAAALLAGAVPDCTPDSDWLMEHTASDQEFSTAINYATRHDNTAMIERLLKAGATLNTRLLPLNTAVKYSTLATVRWLIDHGARVNGWQHQRYWPLHDLVVTRGPIAAMTREQYRQQLIDNFSIGSVDTLDAMIASAKDAETRERYLAAKHALQQASEEALKEVDGRLRNHISLQEYLDMLEALLDAGADPDAPWDNGNTMLSWCGAATARVLLAHGADPNARNIHGSTALHTATTGEKVRLLVAGGADINAWSIAQDPDDSLHYTPLQSALLGCTLEGDSPITALLELGADASRNSADGRSSLAYCFQPDLVRLIMSKGLDPLALQPGRQTLLHNLTSRHWLPRHTFPQEVAFLDFLLSLGIDINARDARGRTLLHYAAEQESNDESAPNYALVLARGADKTIEDNDGKRAVDLFATSLRTVRAALR</sequence>
<dbReference type="InterPro" id="IPR002110">
    <property type="entry name" value="Ankyrin_rpt"/>
</dbReference>
<dbReference type="Gene3D" id="1.25.40.20">
    <property type="entry name" value="Ankyrin repeat-containing domain"/>
    <property type="match status" value="3"/>
</dbReference>
<dbReference type="EMBL" id="MDEC01000002">
    <property type="protein sequence ID" value="PPU66397.1"/>
    <property type="molecule type" value="Genomic_DNA"/>
</dbReference>
<dbReference type="PANTHER" id="PTHR24118">
    <property type="entry name" value="POTE ANKYRIN DOMAIN"/>
    <property type="match status" value="1"/>
</dbReference>
<dbReference type="Pfam" id="PF12796">
    <property type="entry name" value="Ank_2"/>
    <property type="match status" value="1"/>
</dbReference>
<name>A0A2S7CXS7_9XANT</name>
<proteinExistence type="predicted"/>
<feature type="region of interest" description="Disordered" evidence="2">
    <location>
        <begin position="30"/>
        <end position="67"/>
    </location>
</feature>
<dbReference type="InterPro" id="IPR037883">
    <property type="entry name" value="Knr4/Smi1-like_sf"/>
</dbReference>
<dbReference type="InterPro" id="IPR036770">
    <property type="entry name" value="Ankyrin_rpt-contain_sf"/>
</dbReference>
<evidence type="ECO:0000256" key="1">
    <source>
        <dbReference type="PROSITE-ProRule" id="PRU00023"/>
    </source>
</evidence>
<comment type="caution">
    <text evidence="3">The sequence shown here is derived from an EMBL/GenBank/DDBJ whole genome shotgun (WGS) entry which is preliminary data.</text>
</comment>
<accession>A0A2S7CXS7</accession>
<evidence type="ECO:0000313" key="3">
    <source>
        <dbReference type="EMBL" id="PPU66397.1"/>
    </source>
</evidence>
<feature type="repeat" description="ANK" evidence="1">
    <location>
        <begin position="735"/>
        <end position="771"/>
    </location>
</feature>
<dbReference type="Proteomes" id="UP000237872">
    <property type="component" value="Unassembled WGS sequence"/>
</dbReference>
<dbReference type="OrthoDB" id="8453275at2"/>
<dbReference type="AlphaFoldDB" id="A0A2S7CXS7"/>
<protein>
    <recommendedName>
        <fullName evidence="5">Ankyrin repeat domain-containing protein</fullName>
    </recommendedName>
</protein>
<dbReference type="PROSITE" id="PS50088">
    <property type="entry name" value="ANK_REPEAT"/>
    <property type="match status" value="1"/>
</dbReference>
<organism evidence="3 4">
    <name type="scientific">Xanthomonas codiaei</name>
    <dbReference type="NCBI Taxonomy" id="56463"/>
    <lineage>
        <taxon>Bacteria</taxon>
        <taxon>Pseudomonadati</taxon>
        <taxon>Pseudomonadota</taxon>
        <taxon>Gammaproteobacteria</taxon>
        <taxon>Lysobacterales</taxon>
        <taxon>Lysobacteraceae</taxon>
        <taxon>Xanthomonas</taxon>
    </lineage>
</organism>